<reference evidence="1" key="1">
    <citation type="submission" date="2022-08" db="EMBL/GenBank/DDBJ databases">
        <title>Genome Sequence of Lecanicillium fungicola.</title>
        <authorList>
            <person name="Buettner E."/>
        </authorList>
    </citation>
    <scope>NUCLEOTIDE SEQUENCE</scope>
    <source>
        <strain evidence="1">Babe33</strain>
    </source>
</reference>
<sequence length="422" mass="47478">MSRPQTPSHEPRYQVRMAQSTIEQLVQRAFPGINLISYSEPDTVKGYNNRVYFLKVRRSGLSSVFRDSDEAERELVLKINGRFFFENKVQNEVGCIQILGNYCKDIPTPTVFAWSQEGTNVVLSSPLGEEKKEITISIDPRDKTHGGWILMSRLPGKPLSSCNFDDAAMLDIMKQLANVTASWRTNIPAQKYIGNMQFHTSVHETPPDFVITGNSSPEPQGLVIRGILVDELRITTPITSTTQQYAVKIEQKINDLENSDGYLPNRYLAPSLRKFIETRLPQLNIDQAPCTRSSGAFVFTHWDFSPRNILVTESPPRISGIVDFEFAGFFSPVHEFLNDFIGNAGDWPANHYSTYLEELGRKGIATPALGIDKITWDTLYGLEKVSEHIAPWWLPGRHEGAALEEQFAEAAGVVEENLAKIN</sequence>
<name>A0ACC1NQ82_9HYPO</name>
<gene>
    <name evidence="1" type="ORF">NQ176_g2027</name>
</gene>
<keyword evidence="2" id="KW-1185">Reference proteome</keyword>
<evidence type="ECO:0000313" key="1">
    <source>
        <dbReference type="EMBL" id="KAJ2981435.1"/>
    </source>
</evidence>
<protein>
    <submittedName>
        <fullName evidence="1">Uncharacterized protein</fullName>
    </submittedName>
</protein>
<dbReference type="Proteomes" id="UP001143910">
    <property type="component" value="Unassembled WGS sequence"/>
</dbReference>
<dbReference type="EMBL" id="JANJQO010000131">
    <property type="protein sequence ID" value="KAJ2981435.1"/>
    <property type="molecule type" value="Genomic_DNA"/>
</dbReference>
<accession>A0ACC1NQ82</accession>
<evidence type="ECO:0000313" key="2">
    <source>
        <dbReference type="Proteomes" id="UP001143910"/>
    </source>
</evidence>
<comment type="caution">
    <text evidence="1">The sequence shown here is derived from an EMBL/GenBank/DDBJ whole genome shotgun (WGS) entry which is preliminary data.</text>
</comment>
<proteinExistence type="predicted"/>
<organism evidence="1 2">
    <name type="scientific">Zarea fungicola</name>
    <dbReference type="NCBI Taxonomy" id="93591"/>
    <lineage>
        <taxon>Eukaryota</taxon>
        <taxon>Fungi</taxon>
        <taxon>Dikarya</taxon>
        <taxon>Ascomycota</taxon>
        <taxon>Pezizomycotina</taxon>
        <taxon>Sordariomycetes</taxon>
        <taxon>Hypocreomycetidae</taxon>
        <taxon>Hypocreales</taxon>
        <taxon>Cordycipitaceae</taxon>
        <taxon>Zarea</taxon>
    </lineage>
</organism>